<name>A0AAD6WRR0_9AGAR</name>
<sequence length="439" mass="49941">MSSNSLPLNNDIIDRVFTSCPDFETLFALKSACKALHAIFAAHPNSINFAVARNLTGSFPDALRVLRQKVVDAFKEEESLDDRTFAAAVPEDTSPVTVEELPQLRKNDAVVHRLEVLFSRWYKNRISLVSVLSAEETFRFRRAMYRIFVYSTSFTSLGFDPEWAYSSETTNAVIRARRLKMLNLHPTADLREIYSVIQFLQSMLHWVFKQEDTNETYDVCLAAGPALILATYETRDPNTMSDACPLVDYPYDGGVRYSGFFHDPLSEIWMSREVSDPPDNSAHLRSILDMVLDGLDSCKRCNESTDGLLWTSATWQHYDTDLPELLPGRLSLNRQETNALQKFLQADAEVLPDLGILISGIYRDIVLLPGFEDWTEDDGLCGDCLQKLLQSHTYLWLLENKMKAGWVAPENCWYGYDCTTQFTKAEHAATKNHLCKPIQ</sequence>
<proteinExistence type="predicted"/>
<evidence type="ECO:0000313" key="1">
    <source>
        <dbReference type="EMBL" id="KAJ7024668.1"/>
    </source>
</evidence>
<dbReference type="EMBL" id="JARJCM010000166">
    <property type="protein sequence ID" value="KAJ7024668.1"/>
    <property type="molecule type" value="Genomic_DNA"/>
</dbReference>
<dbReference type="Proteomes" id="UP001218188">
    <property type="component" value="Unassembled WGS sequence"/>
</dbReference>
<organism evidence="1 2">
    <name type="scientific">Mycena alexandri</name>
    <dbReference type="NCBI Taxonomy" id="1745969"/>
    <lineage>
        <taxon>Eukaryota</taxon>
        <taxon>Fungi</taxon>
        <taxon>Dikarya</taxon>
        <taxon>Basidiomycota</taxon>
        <taxon>Agaricomycotina</taxon>
        <taxon>Agaricomycetes</taxon>
        <taxon>Agaricomycetidae</taxon>
        <taxon>Agaricales</taxon>
        <taxon>Marasmiineae</taxon>
        <taxon>Mycenaceae</taxon>
        <taxon>Mycena</taxon>
    </lineage>
</organism>
<protein>
    <recommendedName>
        <fullName evidence="3">Aprataxin and PNK-like factor PBZ domain-containing protein</fullName>
    </recommendedName>
</protein>
<evidence type="ECO:0008006" key="3">
    <source>
        <dbReference type="Google" id="ProtNLM"/>
    </source>
</evidence>
<keyword evidence="2" id="KW-1185">Reference proteome</keyword>
<dbReference type="AlphaFoldDB" id="A0AAD6WRR0"/>
<evidence type="ECO:0000313" key="2">
    <source>
        <dbReference type="Proteomes" id="UP001218188"/>
    </source>
</evidence>
<comment type="caution">
    <text evidence="1">The sequence shown here is derived from an EMBL/GenBank/DDBJ whole genome shotgun (WGS) entry which is preliminary data.</text>
</comment>
<gene>
    <name evidence="1" type="ORF">C8F04DRAFT_1131020</name>
</gene>
<reference evidence="1" key="1">
    <citation type="submission" date="2023-03" db="EMBL/GenBank/DDBJ databases">
        <title>Massive genome expansion in bonnet fungi (Mycena s.s.) driven by repeated elements and novel gene families across ecological guilds.</title>
        <authorList>
            <consortium name="Lawrence Berkeley National Laboratory"/>
            <person name="Harder C.B."/>
            <person name="Miyauchi S."/>
            <person name="Viragh M."/>
            <person name="Kuo A."/>
            <person name="Thoen E."/>
            <person name="Andreopoulos B."/>
            <person name="Lu D."/>
            <person name="Skrede I."/>
            <person name="Drula E."/>
            <person name="Henrissat B."/>
            <person name="Morin E."/>
            <person name="Kohler A."/>
            <person name="Barry K."/>
            <person name="LaButti K."/>
            <person name="Morin E."/>
            <person name="Salamov A."/>
            <person name="Lipzen A."/>
            <person name="Mereny Z."/>
            <person name="Hegedus B."/>
            <person name="Baldrian P."/>
            <person name="Stursova M."/>
            <person name="Weitz H."/>
            <person name="Taylor A."/>
            <person name="Grigoriev I.V."/>
            <person name="Nagy L.G."/>
            <person name="Martin F."/>
            <person name="Kauserud H."/>
        </authorList>
    </citation>
    <scope>NUCLEOTIDE SEQUENCE</scope>
    <source>
        <strain evidence="1">CBHHK200</strain>
    </source>
</reference>
<accession>A0AAD6WRR0</accession>